<proteinExistence type="predicted"/>
<dbReference type="GO" id="GO:0016757">
    <property type="term" value="F:glycosyltransferase activity"/>
    <property type="evidence" value="ECO:0007669"/>
    <property type="project" value="InterPro"/>
</dbReference>
<evidence type="ECO:0000313" key="1">
    <source>
        <dbReference type="EMBL" id="AEM21640.1"/>
    </source>
</evidence>
<protein>
    <submittedName>
        <fullName evidence="1">Glycosyl transferase family 8</fullName>
    </submittedName>
</protein>
<dbReference type="AlphaFoldDB" id="G0EM71"/>
<keyword evidence="1" id="KW-0808">Transferase</keyword>
<dbReference type="InterPro" id="IPR002495">
    <property type="entry name" value="Glyco_trans_8"/>
</dbReference>
<sequence length="303" mass="35690">MKKKIALLLCSTGNEAFAVGNVIIGAKKYLFQNLKDEEYDIIFYTNKLEPNDEKALKTIFPRIIIKIYESPFSKKMIELRELNNFSVFAYARFEAFNILDNYQKVFYTDTDIVIQKDISHLINLDFELYATLSDISIRNSAQTKETIPILEKTKYNIDCNSFYDGNIIISDKIKDYKNIAEWCYKKTEEYITNDLVILNLACQEFNIQLLDAKETFCCFPKSENADKSHIIHAIGPDKFWRGTYNKFWEENNKIWIESGGSQTYKENNAKRKKIDKIVWWIPTFKLRDKVRRYLLRKSGLTGR</sequence>
<dbReference type="Proteomes" id="UP000008522">
    <property type="component" value="Chromosome"/>
</dbReference>
<dbReference type="GeneID" id="44969570"/>
<gene>
    <name evidence="1" type="ordered locus">Bint_1017</name>
</gene>
<dbReference type="eggNOG" id="COG1442">
    <property type="taxonomic scope" value="Bacteria"/>
</dbReference>
<dbReference type="OrthoDB" id="7645002at2"/>
<dbReference type="Gene3D" id="3.90.550.10">
    <property type="entry name" value="Spore Coat Polysaccharide Biosynthesis Protein SpsA, Chain A"/>
    <property type="match status" value="1"/>
</dbReference>
<dbReference type="Pfam" id="PF01501">
    <property type="entry name" value="Glyco_transf_8"/>
    <property type="match status" value="1"/>
</dbReference>
<dbReference type="HOGENOM" id="CLU_075270_0_0_12"/>
<keyword evidence="2" id="KW-1185">Reference proteome</keyword>
<dbReference type="SUPFAM" id="SSF53448">
    <property type="entry name" value="Nucleotide-diphospho-sugar transferases"/>
    <property type="match status" value="1"/>
</dbReference>
<dbReference type="KEGG" id="bip:Bint_1017"/>
<evidence type="ECO:0000313" key="2">
    <source>
        <dbReference type="Proteomes" id="UP000008522"/>
    </source>
</evidence>
<accession>G0EM71</accession>
<name>G0EM71_BRAIP</name>
<organism evidence="1 2">
    <name type="scientific">Brachyspira intermedia (strain ATCC 51140 / PWS/A)</name>
    <name type="common">Serpulina intermedia</name>
    <dbReference type="NCBI Taxonomy" id="1045858"/>
    <lineage>
        <taxon>Bacteria</taxon>
        <taxon>Pseudomonadati</taxon>
        <taxon>Spirochaetota</taxon>
        <taxon>Spirochaetia</taxon>
        <taxon>Brachyspirales</taxon>
        <taxon>Brachyspiraceae</taxon>
        <taxon>Brachyspira</taxon>
    </lineage>
</organism>
<reference evidence="1 2" key="1">
    <citation type="journal article" date="2011" name="BMC Genomics">
        <title>Complete genome sequence of Brachyspira intermedia reveals unique genomic features in Brachyspira species and phage-mediated horizontal gene transfer.</title>
        <authorList>
            <person name="Hafstrom T."/>
            <person name="Jansson D.S."/>
            <person name="Segerman B."/>
        </authorList>
    </citation>
    <scope>NUCLEOTIDE SEQUENCE [LARGE SCALE GENOMIC DNA]</scope>
    <source>
        <strain evidence="2">ATCC 51140 / PWS/A</strain>
    </source>
</reference>
<dbReference type="RefSeq" id="WP_014487475.1">
    <property type="nucleotide sequence ID" value="NC_017243.1"/>
</dbReference>
<dbReference type="PATRIC" id="fig|1045858.4.peg.1017"/>
<dbReference type="InterPro" id="IPR029044">
    <property type="entry name" value="Nucleotide-diphossugar_trans"/>
</dbReference>
<dbReference type="EMBL" id="CP002874">
    <property type="protein sequence ID" value="AEM21640.1"/>
    <property type="molecule type" value="Genomic_DNA"/>
</dbReference>